<sequence length="386" mass="42417">MRRKWLWVLAAAAFLLVLSALLRPLYPPLRHPLDALLLAQSLLAKEEKSWLARWTLPPERREETPGDVPLDFYIPGGSDEPPRGCILLAHGMTDAGRRDARLAAFARSLARLGFAVAAPDLPGMRRFRPDVRDVARLASTFAWLDGRRPPSVPRCGLFGLSFSAGPAFLAAARPEVAGRVGYMIAVGAYYDLREVLLHLTTSGRGHEPAFPGGPPLWTGKWLFLRYNADLLGLDGHEAEVEAIVRRKLADEKADIASLVSRLPEEGRGVLALMENTDAALFDAIYRSQPPAMRQRLEAWSLEGVVRRGGYPLFLIHGRGDPLVPFSAGVHLAREAREVPGRKVRLLIVEALGHVDASKTPFSVRKLGETAQLLGFLSEALSAMEKN</sequence>
<evidence type="ECO:0008006" key="3">
    <source>
        <dbReference type="Google" id="ProtNLM"/>
    </source>
</evidence>
<comment type="caution">
    <text evidence="1">The sequence shown here is derived from an EMBL/GenBank/DDBJ whole genome shotgun (WGS) entry which is preliminary data.</text>
</comment>
<proteinExistence type="predicted"/>
<dbReference type="Gene3D" id="3.40.50.1820">
    <property type="entry name" value="alpha/beta hydrolase"/>
    <property type="match status" value="1"/>
</dbReference>
<gene>
    <name evidence="1" type="ORF">HYZ11_10480</name>
</gene>
<accession>A0A932HZP7</accession>
<dbReference type="AlphaFoldDB" id="A0A932HZP7"/>
<organism evidence="1 2">
    <name type="scientific">Tectimicrobiota bacterium</name>
    <dbReference type="NCBI Taxonomy" id="2528274"/>
    <lineage>
        <taxon>Bacteria</taxon>
        <taxon>Pseudomonadati</taxon>
        <taxon>Nitrospinota/Tectimicrobiota group</taxon>
        <taxon>Candidatus Tectimicrobiota</taxon>
    </lineage>
</organism>
<protein>
    <recommendedName>
        <fullName evidence="3">Alpha/beta hydrolase</fullName>
    </recommendedName>
</protein>
<evidence type="ECO:0000313" key="2">
    <source>
        <dbReference type="Proteomes" id="UP000782312"/>
    </source>
</evidence>
<dbReference type="SUPFAM" id="SSF53474">
    <property type="entry name" value="alpha/beta-Hydrolases"/>
    <property type="match status" value="1"/>
</dbReference>
<evidence type="ECO:0000313" key="1">
    <source>
        <dbReference type="EMBL" id="MBI3128018.1"/>
    </source>
</evidence>
<reference evidence="1" key="1">
    <citation type="submission" date="2020-07" db="EMBL/GenBank/DDBJ databases">
        <title>Huge and variable diversity of episymbiotic CPR bacteria and DPANN archaea in groundwater ecosystems.</title>
        <authorList>
            <person name="He C.Y."/>
            <person name="Keren R."/>
            <person name="Whittaker M."/>
            <person name="Farag I.F."/>
            <person name="Doudna J."/>
            <person name="Cate J.H.D."/>
            <person name="Banfield J.F."/>
        </authorList>
    </citation>
    <scope>NUCLEOTIDE SEQUENCE</scope>
    <source>
        <strain evidence="1">NC_groundwater_763_Ag_S-0.2um_68_21</strain>
    </source>
</reference>
<name>A0A932HZP7_UNCTE</name>
<dbReference type="Proteomes" id="UP000782312">
    <property type="component" value="Unassembled WGS sequence"/>
</dbReference>
<dbReference type="InterPro" id="IPR029058">
    <property type="entry name" value="AB_hydrolase_fold"/>
</dbReference>
<dbReference type="EMBL" id="JACPUR010000023">
    <property type="protein sequence ID" value="MBI3128018.1"/>
    <property type="molecule type" value="Genomic_DNA"/>
</dbReference>